<protein>
    <submittedName>
        <fullName evidence="2">Uncharacterized protein</fullName>
    </submittedName>
</protein>
<dbReference type="EMBL" id="CTEF01000001">
    <property type="protein sequence ID" value="CQD11945.1"/>
    <property type="molecule type" value="Genomic_DNA"/>
</dbReference>
<reference evidence="2 3" key="1">
    <citation type="submission" date="2015-03" db="EMBL/GenBank/DDBJ databases">
        <authorList>
            <person name="Murphy D."/>
        </authorList>
    </citation>
    <scope>NUCLEOTIDE SEQUENCE [LARGE SCALE GENOMIC DNA]</scope>
    <source>
        <strain evidence="2 3">D16</strain>
    </source>
</reference>
<dbReference type="AlphaFoldDB" id="A0A0U1DBD4"/>
<name>A0A0U1DBD4_9MYCO</name>
<gene>
    <name evidence="2" type="ORF">BN970_02432</name>
</gene>
<sequence>MDAYRTFADLDHVDQQARADARGQAGGDFLAVRGGGQDDPGRGGRLGQRGQHVDDGGEQVVLRVVGLGDVDLGRTGGLEAVDQTGGGARLAHHNCGGLTQGTGGGDQLGADLLQCAFGVLNEHKYFSHEFSLRLSEVGG</sequence>
<evidence type="ECO:0000313" key="2">
    <source>
        <dbReference type="EMBL" id="CQD11945.1"/>
    </source>
</evidence>
<proteinExistence type="predicted"/>
<dbReference type="Proteomes" id="UP000182227">
    <property type="component" value="Unassembled WGS sequence"/>
</dbReference>
<organism evidence="2 3">
    <name type="scientific">Mycolicibacterium conceptionense</name>
    <dbReference type="NCBI Taxonomy" id="451644"/>
    <lineage>
        <taxon>Bacteria</taxon>
        <taxon>Bacillati</taxon>
        <taxon>Actinomycetota</taxon>
        <taxon>Actinomycetes</taxon>
        <taxon>Mycobacteriales</taxon>
        <taxon>Mycobacteriaceae</taxon>
        <taxon>Mycolicibacterium</taxon>
    </lineage>
</organism>
<evidence type="ECO:0000313" key="3">
    <source>
        <dbReference type="Proteomes" id="UP000182227"/>
    </source>
</evidence>
<feature type="region of interest" description="Disordered" evidence="1">
    <location>
        <begin position="31"/>
        <end position="53"/>
    </location>
</feature>
<evidence type="ECO:0000256" key="1">
    <source>
        <dbReference type="SAM" id="MobiDB-lite"/>
    </source>
</evidence>
<feature type="compositionally biased region" description="Gly residues" evidence="1">
    <location>
        <begin position="33"/>
        <end position="47"/>
    </location>
</feature>
<accession>A0A0U1DBD4</accession>